<organism evidence="1 2">
    <name type="scientific">Grifola frondosa</name>
    <name type="common">Maitake</name>
    <name type="synonym">Polyporus frondosus</name>
    <dbReference type="NCBI Taxonomy" id="5627"/>
    <lineage>
        <taxon>Eukaryota</taxon>
        <taxon>Fungi</taxon>
        <taxon>Dikarya</taxon>
        <taxon>Basidiomycota</taxon>
        <taxon>Agaricomycotina</taxon>
        <taxon>Agaricomycetes</taxon>
        <taxon>Polyporales</taxon>
        <taxon>Grifolaceae</taxon>
        <taxon>Grifola</taxon>
    </lineage>
</organism>
<accession>A0A1C7MMA7</accession>
<dbReference type="OrthoDB" id="498125at2759"/>
<dbReference type="EMBL" id="LUGG01000002">
    <property type="protein sequence ID" value="OBZ77546.1"/>
    <property type="molecule type" value="Genomic_DNA"/>
</dbReference>
<evidence type="ECO:0000313" key="2">
    <source>
        <dbReference type="Proteomes" id="UP000092993"/>
    </source>
</evidence>
<comment type="caution">
    <text evidence="1">The sequence shown here is derived from an EMBL/GenBank/DDBJ whole genome shotgun (WGS) entry which is preliminary data.</text>
</comment>
<reference evidence="1 2" key="1">
    <citation type="submission" date="2016-03" db="EMBL/GenBank/DDBJ databases">
        <title>Whole genome sequencing of Grifola frondosa 9006-11.</title>
        <authorList>
            <person name="Min B."/>
            <person name="Park H."/>
            <person name="Kim J.-G."/>
            <person name="Cho H."/>
            <person name="Oh Y.-L."/>
            <person name="Kong W.-S."/>
            <person name="Choi I.-G."/>
        </authorList>
    </citation>
    <scope>NUCLEOTIDE SEQUENCE [LARGE SCALE GENOMIC DNA]</scope>
    <source>
        <strain evidence="1 2">9006-11</strain>
    </source>
</reference>
<evidence type="ECO:0000313" key="1">
    <source>
        <dbReference type="EMBL" id="OBZ77546.1"/>
    </source>
</evidence>
<keyword evidence="2" id="KW-1185">Reference proteome</keyword>
<protein>
    <submittedName>
        <fullName evidence="1">Uncharacterized protein</fullName>
    </submittedName>
</protein>
<dbReference type="Proteomes" id="UP000092993">
    <property type="component" value="Unassembled WGS sequence"/>
</dbReference>
<name>A0A1C7MMA7_GRIFR</name>
<proteinExistence type="predicted"/>
<dbReference type="STRING" id="5627.A0A1C7MMA7"/>
<dbReference type="AlphaFoldDB" id="A0A1C7MMA7"/>
<gene>
    <name evidence="1" type="ORF">A0H81_02558</name>
</gene>
<sequence length="85" mass="9233">MIHHPDDEKNGGPGSTALKASGLQALSPADPSVIAALVSYLINPEAYFVTGEVHLTFCFCYPDCHYKAKRSMLMEVSFLTSTLVQ</sequence>